<dbReference type="InterPro" id="IPR029051">
    <property type="entry name" value="DUF4352"/>
</dbReference>
<comment type="caution">
    <text evidence="5">The sequence shown here is derived from an EMBL/GenBank/DDBJ whole genome shotgun (WGS) entry which is preliminary data.</text>
</comment>
<dbReference type="Gene3D" id="2.60.40.1240">
    <property type="match status" value="1"/>
</dbReference>
<dbReference type="Pfam" id="PF11611">
    <property type="entry name" value="DUF4352"/>
    <property type="match status" value="1"/>
</dbReference>
<reference evidence="5 6" key="1">
    <citation type="submission" date="2020-08" db="EMBL/GenBank/DDBJ databases">
        <title>Sequencing the genomes of 1000 actinobacteria strains.</title>
        <authorList>
            <person name="Klenk H.-P."/>
        </authorList>
    </citation>
    <scope>NUCLEOTIDE SEQUENCE [LARGE SCALE GENOMIC DNA]</scope>
    <source>
        <strain evidence="5 6">DSM 102030</strain>
    </source>
</reference>
<dbReference type="AlphaFoldDB" id="A0A7W7RNC3"/>
<evidence type="ECO:0000313" key="5">
    <source>
        <dbReference type="EMBL" id="MBB4935136.1"/>
    </source>
</evidence>
<dbReference type="InterPro" id="IPR029050">
    <property type="entry name" value="Immunoprotect_excell_Ig-like"/>
</dbReference>
<evidence type="ECO:0000256" key="1">
    <source>
        <dbReference type="ARBA" id="ARBA00022729"/>
    </source>
</evidence>
<dbReference type="RefSeq" id="WP_246438184.1">
    <property type="nucleotide sequence ID" value="NZ_JACHJT010000002.1"/>
</dbReference>
<evidence type="ECO:0000259" key="4">
    <source>
        <dbReference type="Pfam" id="PF11611"/>
    </source>
</evidence>
<evidence type="ECO:0000256" key="2">
    <source>
        <dbReference type="SAM" id="MobiDB-lite"/>
    </source>
</evidence>
<feature type="region of interest" description="Disordered" evidence="2">
    <location>
        <begin position="49"/>
        <end position="75"/>
    </location>
</feature>
<proteinExistence type="predicted"/>
<name>A0A7W7RNC3_9ACTN</name>
<dbReference type="Proteomes" id="UP000523007">
    <property type="component" value="Unassembled WGS sequence"/>
</dbReference>
<protein>
    <recommendedName>
        <fullName evidence="4">DUF4352 domain-containing protein</fullName>
    </recommendedName>
</protein>
<keyword evidence="3" id="KW-0812">Transmembrane</keyword>
<evidence type="ECO:0000256" key="3">
    <source>
        <dbReference type="SAM" id="Phobius"/>
    </source>
</evidence>
<gene>
    <name evidence="5" type="ORF">F4561_006030</name>
</gene>
<accession>A0A7W7RNC3</accession>
<feature type="domain" description="DUF4352" evidence="4">
    <location>
        <begin position="77"/>
        <end position="193"/>
    </location>
</feature>
<keyword evidence="3" id="KW-1133">Transmembrane helix</keyword>
<sequence>MSEYSGYPPNQPRKGMSTGAKIGAGCGGCAGLVVILVMVVVIAGVLGGDSDDTGNGGSDTEAGGNDEGQDDSEEAAGIGDTVESGAFAFTVTDLETGVESVGDNQYLTETPDGQYVIAHITVENVGDQAGTFDSTSQKLVDADGKEYSTDSSAQVAVDTDSWINEINPGNSVDGQLIFDVPAETELATLELSDFLTLEEPAVVELAE</sequence>
<dbReference type="EMBL" id="JACHJT010000002">
    <property type="protein sequence ID" value="MBB4935136.1"/>
    <property type="molecule type" value="Genomic_DNA"/>
</dbReference>
<keyword evidence="3" id="KW-0472">Membrane</keyword>
<feature type="transmembrane region" description="Helical" evidence="3">
    <location>
        <begin position="22"/>
        <end position="46"/>
    </location>
</feature>
<organism evidence="5 6">
    <name type="scientific">Lipingzhangella halophila</name>
    <dbReference type="NCBI Taxonomy" id="1783352"/>
    <lineage>
        <taxon>Bacteria</taxon>
        <taxon>Bacillati</taxon>
        <taxon>Actinomycetota</taxon>
        <taxon>Actinomycetes</taxon>
        <taxon>Streptosporangiales</taxon>
        <taxon>Nocardiopsidaceae</taxon>
        <taxon>Lipingzhangella</taxon>
    </lineage>
</organism>
<evidence type="ECO:0000313" key="6">
    <source>
        <dbReference type="Proteomes" id="UP000523007"/>
    </source>
</evidence>
<keyword evidence="6" id="KW-1185">Reference proteome</keyword>
<keyword evidence="1" id="KW-0732">Signal</keyword>